<dbReference type="PIRSF" id="PIRSF004764">
    <property type="entry name" value="YmfJ"/>
    <property type="match status" value="1"/>
</dbReference>
<dbReference type="Pfam" id="PF11588">
    <property type="entry name" value="DUF3243"/>
    <property type="match status" value="1"/>
</dbReference>
<name>A0A2N5GPA5_9BACI</name>
<evidence type="ECO:0000313" key="2">
    <source>
        <dbReference type="EMBL" id="PLR89457.1"/>
    </source>
</evidence>
<evidence type="ECO:0000313" key="1">
    <source>
        <dbReference type="EMBL" id="PLR84279.1"/>
    </source>
</evidence>
<dbReference type="AlphaFoldDB" id="A0A2N5GPA5"/>
<dbReference type="Gene3D" id="1.10.760.20">
    <property type="entry name" value="Protein of unknown function DUF3243"/>
    <property type="match status" value="1"/>
</dbReference>
<dbReference type="OrthoDB" id="2382009at2"/>
<keyword evidence="4" id="KW-1185">Reference proteome</keyword>
<proteinExistence type="predicted"/>
<organism evidence="1 3">
    <name type="scientific">Bacillus canaveralius</name>
    <dbReference type="NCBI Taxonomy" id="1403243"/>
    <lineage>
        <taxon>Bacteria</taxon>
        <taxon>Bacillati</taxon>
        <taxon>Bacillota</taxon>
        <taxon>Bacilli</taxon>
        <taxon>Bacillales</taxon>
        <taxon>Bacillaceae</taxon>
        <taxon>Bacillus</taxon>
    </lineage>
</organism>
<reference evidence="2 4" key="2">
    <citation type="submission" date="2017-12" db="EMBL/GenBank/DDBJ databases">
        <title>Comparative Functional Genomics of Dry Heat Resistant strains isolated from the Viking Spacecraft.</title>
        <authorList>
            <person name="Seuylemezian A."/>
            <person name="Cooper K."/>
            <person name="Vaishampayan P."/>
        </authorList>
    </citation>
    <scope>NUCLEOTIDE SEQUENCE [LARGE SCALE GENOMIC DNA]</scope>
    <source>
        <strain evidence="2 4">ATCC 29669</strain>
    </source>
</reference>
<evidence type="ECO:0000313" key="3">
    <source>
        <dbReference type="Proteomes" id="UP000234951"/>
    </source>
</evidence>
<dbReference type="RefSeq" id="WP_101576728.1">
    <property type="nucleotide sequence ID" value="NZ_PGVA01000014.1"/>
</dbReference>
<evidence type="ECO:0000313" key="4">
    <source>
        <dbReference type="Proteomes" id="UP000235114"/>
    </source>
</evidence>
<protein>
    <submittedName>
        <fullName evidence="1">DUF3243 domain-containing protein</fullName>
    </submittedName>
</protein>
<dbReference type="InterPro" id="IPR038292">
    <property type="entry name" value="YmfJ/YflH_sf"/>
</dbReference>
<dbReference type="InterPro" id="IPR021637">
    <property type="entry name" value="DUF3243"/>
</dbReference>
<dbReference type="EMBL" id="PGVA01000014">
    <property type="protein sequence ID" value="PLR84279.1"/>
    <property type="molecule type" value="Genomic_DNA"/>
</dbReference>
<dbReference type="InterPro" id="IPR024702">
    <property type="entry name" value="Uncharacterised_YmfJ"/>
</dbReference>
<dbReference type="Proteomes" id="UP000235114">
    <property type="component" value="Unassembled WGS sequence"/>
</dbReference>
<sequence length="87" mass="9869">MSILESWDQWKSFLGNRLQHAQNEGMNDETISNLAYEIGGYLSENVDPKNEQERVLADLWSVASREEQHAIASMMTKLVQNNGSGQQ</sequence>
<reference evidence="1 3" key="1">
    <citation type="submission" date="2017-11" db="EMBL/GenBank/DDBJ databases">
        <title>Comparitive Functional Genomics of Dry Heat Resistant strains isolated from the Viking Spacecraft.</title>
        <authorList>
            <person name="Seuylemezian A."/>
            <person name="Cooper K."/>
            <person name="Vaishampayan P."/>
        </authorList>
    </citation>
    <scope>NUCLEOTIDE SEQUENCE [LARGE SCALE GENOMIC DNA]</scope>
    <source>
        <strain evidence="1 3">M4.6</strain>
    </source>
</reference>
<dbReference type="EMBL" id="PGVD01000082">
    <property type="protein sequence ID" value="PLR89457.1"/>
    <property type="molecule type" value="Genomic_DNA"/>
</dbReference>
<comment type="caution">
    <text evidence="1">The sequence shown here is derived from an EMBL/GenBank/DDBJ whole genome shotgun (WGS) entry which is preliminary data.</text>
</comment>
<dbReference type="Proteomes" id="UP000234951">
    <property type="component" value="Unassembled WGS sequence"/>
</dbReference>
<gene>
    <name evidence="1" type="ORF">CU635_08200</name>
    <name evidence="2" type="ORF">CVD25_21400</name>
</gene>
<accession>A0A2N5GPA5</accession>